<dbReference type="InterPro" id="IPR050142">
    <property type="entry name" value="MADS-box/MEF2_TF"/>
</dbReference>
<dbReference type="PROSITE" id="PS50066">
    <property type="entry name" value="MADS_BOX_2"/>
    <property type="match status" value="1"/>
</dbReference>
<comment type="caution">
    <text evidence="7">The sequence shown here is derived from an EMBL/GenBank/DDBJ whole genome shotgun (WGS) entry which is preliminary data.</text>
</comment>
<evidence type="ECO:0000256" key="3">
    <source>
        <dbReference type="ARBA" id="ARBA00023125"/>
    </source>
</evidence>
<gene>
    <name evidence="7" type="ORF">E3N88_25547</name>
</gene>
<dbReference type="EMBL" id="SZYD01000013">
    <property type="protein sequence ID" value="KAD4385379.1"/>
    <property type="molecule type" value="Genomic_DNA"/>
</dbReference>
<evidence type="ECO:0000256" key="5">
    <source>
        <dbReference type="ARBA" id="ARBA00023242"/>
    </source>
</evidence>
<evidence type="ECO:0000313" key="7">
    <source>
        <dbReference type="EMBL" id="KAD4385379.1"/>
    </source>
</evidence>
<dbReference type="InterPro" id="IPR002100">
    <property type="entry name" value="TF_MADSbox"/>
</dbReference>
<proteinExistence type="predicted"/>
<dbReference type="PANTHER" id="PTHR48019">
    <property type="entry name" value="SERUM RESPONSE FACTOR HOMOLOG"/>
    <property type="match status" value="1"/>
</dbReference>
<evidence type="ECO:0000256" key="4">
    <source>
        <dbReference type="ARBA" id="ARBA00023163"/>
    </source>
</evidence>
<name>A0A5N6N508_9ASTR</name>
<dbReference type="AlphaFoldDB" id="A0A5N6N508"/>
<dbReference type="InterPro" id="IPR036879">
    <property type="entry name" value="TF_MADSbox_sf"/>
</dbReference>
<accession>A0A5N6N508</accession>
<evidence type="ECO:0000256" key="2">
    <source>
        <dbReference type="ARBA" id="ARBA00023015"/>
    </source>
</evidence>
<evidence type="ECO:0000256" key="1">
    <source>
        <dbReference type="ARBA" id="ARBA00004123"/>
    </source>
</evidence>
<keyword evidence="3" id="KW-0238">DNA-binding</keyword>
<comment type="subcellular location">
    <subcellularLocation>
        <location evidence="1">Nucleus</location>
    </subcellularLocation>
</comment>
<dbReference type="SMART" id="SM00432">
    <property type="entry name" value="MADS"/>
    <property type="match status" value="1"/>
</dbReference>
<reference evidence="7 8" key="1">
    <citation type="submission" date="2019-05" db="EMBL/GenBank/DDBJ databases">
        <title>Mikania micrantha, genome provides insights into the molecular mechanism of rapid growth.</title>
        <authorList>
            <person name="Liu B."/>
        </authorList>
    </citation>
    <scope>NUCLEOTIDE SEQUENCE [LARGE SCALE GENOMIC DNA]</scope>
    <source>
        <strain evidence="7">NLD-2019</strain>
        <tissue evidence="7">Leaf</tissue>
    </source>
</reference>
<dbReference type="GO" id="GO:0003677">
    <property type="term" value="F:DNA binding"/>
    <property type="evidence" value="ECO:0007669"/>
    <property type="project" value="UniProtKB-KW"/>
</dbReference>
<evidence type="ECO:0000259" key="6">
    <source>
        <dbReference type="PROSITE" id="PS50066"/>
    </source>
</evidence>
<feature type="domain" description="MADS-box" evidence="6">
    <location>
        <begin position="1"/>
        <end position="61"/>
    </location>
</feature>
<keyword evidence="4" id="KW-0804">Transcription</keyword>
<dbReference type="GO" id="GO:0005634">
    <property type="term" value="C:nucleus"/>
    <property type="evidence" value="ECO:0007669"/>
    <property type="project" value="UniProtKB-SubCell"/>
</dbReference>
<dbReference type="Gene3D" id="3.40.1810.10">
    <property type="entry name" value="Transcription factor, MADS-box"/>
    <property type="match status" value="1"/>
</dbReference>
<dbReference type="SUPFAM" id="SSF55455">
    <property type="entry name" value="SRF-like"/>
    <property type="match status" value="1"/>
</dbReference>
<protein>
    <recommendedName>
        <fullName evidence="6">MADS-box domain-containing protein</fullName>
    </recommendedName>
</protein>
<keyword evidence="8" id="KW-1185">Reference proteome</keyword>
<dbReference type="PRINTS" id="PR00404">
    <property type="entry name" value="MADSDOMAIN"/>
</dbReference>
<dbReference type="GO" id="GO:0046983">
    <property type="term" value="F:protein dimerization activity"/>
    <property type="evidence" value="ECO:0007669"/>
    <property type="project" value="InterPro"/>
</dbReference>
<keyword evidence="5" id="KW-0539">Nucleus</keyword>
<dbReference type="Pfam" id="PF00319">
    <property type="entry name" value="SRF-TF"/>
    <property type="match status" value="1"/>
</dbReference>
<keyword evidence="2" id="KW-0805">Transcription regulation</keyword>
<organism evidence="7 8">
    <name type="scientific">Mikania micrantha</name>
    <name type="common">bitter vine</name>
    <dbReference type="NCBI Taxonomy" id="192012"/>
    <lineage>
        <taxon>Eukaryota</taxon>
        <taxon>Viridiplantae</taxon>
        <taxon>Streptophyta</taxon>
        <taxon>Embryophyta</taxon>
        <taxon>Tracheophyta</taxon>
        <taxon>Spermatophyta</taxon>
        <taxon>Magnoliopsida</taxon>
        <taxon>eudicotyledons</taxon>
        <taxon>Gunneridae</taxon>
        <taxon>Pentapetalae</taxon>
        <taxon>asterids</taxon>
        <taxon>campanulids</taxon>
        <taxon>Asterales</taxon>
        <taxon>Asteraceae</taxon>
        <taxon>Asteroideae</taxon>
        <taxon>Heliantheae alliance</taxon>
        <taxon>Eupatorieae</taxon>
        <taxon>Mikania</taxon>
    </lineage>
</organism>
<dbReference type="Proteomes" id="UP000326396">
    <property type="component" value="Linkage Group LG3"/>
</dbReference>
<evidence type="ECO:0000313" key="8">
    <source>
        <dbReference type="Proteomes" id="UP000326396"/>
    </source>
</evidence>
<dbReference type="OrthoDB" id="1898716at2759"/>
<sequence length="70" mass="7872">MGRGRVTLKRIENKLNRQITFSKRMSGLMKKAHEISILCDVDVALIVFSTEGKLAEYATNSSLMIMVLLT</sequence>